<reference evidence="2" key="1">
    <citation type="thesis" date="2020" institute="ProQuest LLC" country="789 East Eisenhower Parkway, Ann Arbor, MI, USA">
        <title>Comparative Genomics and Chromosome Evolution.</title>
        <authorList>
            <person name="Mudd A.B."/>
        </authorList>
    </citation>
    <scope>NUCLEOTIDE SEQUENCE</scope>
    <source>
        <strain evidence="2">237g6f4</strain>
        <tissue evidence="2">Blood</tissue>
    </source>
</reference>
<feature type="compositionally biased region" description="Polar residues" evidence="1">
    <location>
        <begin position="21"/>
        <end position="39"/>
    </location>
</feature>
<name>A0AAV7B188_ENGPU</name>
<feature type="region of interest" description="Disordered" evidence="1">
    <location>
        <begin position="1"/>
        <end position="53"/>
    </location>
</feature>
<evidence type="ECO:0000313" key="2">
    <source>
        <dbReference type="EMBL" id="KAG8567544.1"/>
    </source>
</evidence>
<dbReference type="Proteomes" id="UP000824782">
    <property type="component" value="Unassembled WGS sequence"/>
</dbReference>
<dbReference type="AlphaFoldDB" id="A0AAV7B188"/>
<feature type="compositionally biased region" description="Basic residues" evidence="1">
    <location>
        <begin position="1"/>
        <end position="11"/>
    </location>
</feature>
<sequence>MAKGRIKKRSPLKLTRFFPASESTQDGTAQGEQVEQETCVNEEVRASPDPGQDNLLLAEPLLLLESSSSLSASPAIRGNTESALDVAIPVTPTPALLDTPQRGSTVTEVSAHECPAGPISSSIVSAGLSDSGPITVAATKLMLLDLQTNITKER</sequence>
<proteinExistence type="predicted"/>
<organism evidence="2 3">
    <name type="scientific">Engystomops pustulosus</name>
    <name type="common">Tungara frog</name>
    <name type="synonym">Physalaemus pustulosus</name>
    <dbReference type="NCBI Taxonomy" id="76066"/>
    <lineage>
        <taxon>Eukaryota</taxon>
        <taxon>Metazoa</taxon>
        <taxon>Chordata</taxon>
        <taxon>Craniata</taxon>
        <taxon>Vertebrata</taxon>
        <taxon>Euteleostomi</taxon>
        <taxon>Amphibia</taxon>
        <taxon>Batrachia</taxon>
        <taxon>Anura</taxon>
        <taxon>Neobatrachia</taxon>
        <taxon>Hyloidea</taxon>
        <taxon>Leptodactylidae</taxon>
        <taxon>Leiuperinae</taxon>
        <taxon>Engystomops</taxon>
    </lineage>
</organism>
<evidence type="ECO:0000256" key="1">
    <source>
        <dbReference type="SAM" id="MobiDB-lite"/>
    </source>
</evidence>
<gene>
    <name evidence="2" type="ORF">GDO81_013669</name>
</gene>
<comment type="caution">
    <text evidence="2">The sequence shown here is derived from an EMBL/GenBank/DDBJ whole genome shotgun (WGS) entry which is preliminary data.</text>
</comment>
<accession>A0AAV7B188</accession>
<evidence type="ECO:0000313" key="3">
    <source>
        <dbReference type="Proteomes" id="UP000824782"/>
    </source>
</evidence>
<keyword evidence="3" id="KW-1185">Reference proteome</keyword>
<protein>
    <submittedName>
        <fullName evidence="2">Uncharacterized protein</fullName>
    </submittedName>
</protein>
<dbReference type="EMBL" id="WNYA01000006">
    <property type="protein sequence ID" value="KAG8567544.1"/>
    <property type="molecule type" value="Genomic_DNA"/>
</dbReference>